<sequence>MAGAGGARSAGGAGRGGARGAQGRRAAGHRRRAQGGAAAVAADSRRRAAHGARGRAGRPPAAGGAAGDALVPAGSARPGDLGSGGRLRPGTVAKRRRAGAVHVCAVRRRAAELHRRGVREPRGAAGAGADSPAGGRGGHAAAAAGGDGGDAGAAGRAAEGAAAMSYGAFLGLFLLPPIAALLAAHLRWPAPVPRRALAGGIALLATVAVLYTTPWDNYLVASETWTYPEERTWGIRLGWVPLEEYCFFVLQTVMTGLWVGLLLRVQPNAGSGGGGTALRTAGAAALLAVALGGLLAIAGPESMRYLGLILAWAAPPLALQLGFGADILVRWWRVVVPGFGVPTLYLAAADTIAINDGIWHIAERTSTEVFLPGGLPVEEFVFFLVTNGLVAVGLTLLLAPEGRERARTIAAAIRRRAAEAGPA</sequence>
<feature type="compositionally biased region" description="Gly residues" evidence="8">
    <location>
        <begin position="1"/>
        <end position="20"/>
    </location>
</feature>
<evidence type="ECO:0000313" key="11">
    <source>
        <dbReference type="Proteomes" id="UP000326331"/>
    </source>
</evidence>
<feature type="transmembrane region" description="Helical" evidence="9">
    <location>
        <begin position="331"/>
        <end position="349"/>
    </location>
</feature>
<keyword evidence="11" id="KW-1185">Reference proteome</keyword>
<dbReference type="NCBIfam" id="TIGR03462">
    <property type="entry name" value="CarR_dom_SF"/>
    <property type="match status" value="2"/>
</dbReference>
<protein>
    <submittedName>
        <fullName evidence="10">Lycopene cyclase domain-containing protein</fullName>
    </submittedName>
</protein>
<feature type="transmembrane region" description="Helical" evidence="9">
    <location>
        <begin position="277"/>
        <end position="299"/>
    </location>
</feature>
<comment type="pathway">
    <text evidence="2">Carotenoid biosynthesis.</text>
</comment>
<dbReference type="InterPro" id="IPR017825">
    <property type="entry name" value="Lycopene_cyclase_dom"/>
</dbReference>
<proteinExistence type="predicted"/>
<comment type="subcellular location">
    <subcellularLocation>
        <location evidence="1">Membrane</location>
        <topology evidence="1">Multi-pass membrane protein</topology>
    </subcellularLocation>
</comment>
<feature type="compositionally biased region" description="Low complexity" evidence="8">
    <location>
        <begin position="123"/>
        <end position="144"/>
    </location>
</feature>
<dbReference type="EMBL" id="CP042829">
    <property type="protein sequence ID" value="QFG03765.1"/>
    <property type="molecule type" value="Genomic_DNA"/>
</dbReference>
<feature type="compositionally biased region" description="Basic residues" evidence="8">
    <location>
        <begin position="47"/>
        <end position="56"/>
    </location>
</feature>
<evidence type="ECO:0000256" key="1">
    <source>
        <dbReference type="ARBA" id="ARBA00004141"/>
    </source>
</evidence>
<feature type="transmembrane region" description="Helical" evidence="9">
    <location>
        <begin position="305"/>
        <end position="324"/>
    </location>
</feature>
<evidence type="ECO:0000313" key="10">
    <source>
        <dbReference type="EMBL" id="QFG03765.1"/>
    </source>
</evidence>
<organism evidence="10 11">
    <name type="scientific">Tepidiforma bonchosmolovskayae</name>
    <dbReference type="NCBI Taxonomy" id="2601677"/>
    <lineage>
        <taxon>Bacteria</taxon>
        <taxon>Bacillati</taxon>
        <taxon>Chloroflexota</taxon>
        <taxon>Tepidiformia</taxon>
        <taxon>Tepidiformales</taxon>
        <taxon>Tepidiformaceae</taxon>
        <taxon>Tepidiforma</taxon>
    </lineage>
</organism>
<reference evidence="10 11" key="1">
    <citation type="submission" date="2019-10" db="EMBL/GenBank/DDBJ databases">
        <title>Thermopilla bonchosmolovskayae gen. nov., sp. nov., a moderately thermophilic Chloroflexi bacterium from a Chukotka hot spring (Arctic, Russia), representing a novel classis Thermopillaia, which include previously uncultivated lineage OLB14.</title>
        <authorList>
            <person name="Kochetkova T.V."/>
            <person name="Zayulina K.S."/>
            <person name="Zhigarkov V.S."/>
            <person name="Minaev N.V."/>
            <person name="Novikov A."/>
            <person name="Toshchakov S.V."/>
            <person name="Elcheninov A.G."/>
            <person name="Kublanov I.V."/>
        </authorList>
    </citation>
    <scope>NUCLEOTIDE SEQUENCE [LARGE SCALE GENOMIC DNA]</scope>
    <source>
        <strain evidence="10 11">3753O</strain>
    </source>
</reference>
<feature type="compositionally biased region" description="Low complexity" evidence="8">
    <location>
        <begin position="57"/>
        <end position="69"/>
    </location>
</feature>
<evidence type="ECO:0000256" key="9">
    <source>
        <dbReference type="SAM" id="Phobius"/>
    </source>
</evidence>
<evidence type="ECO:0000256" key="3">
    <source>
        <dbReference type="ARBA" id="ARBA00022692"/>
    </source>
</evidence>
<feature type="region of interest" description="Disordered" evidence="8">
    <location>
        <begin position="1"/>
        <end position="94"/>
    </location>
</feature>
<feature type="transmembrane region" description="Helical" evidence="9">
    <location>
        <begin position="196"/>
        <end position="215"/>
    </location>
</feature>
<keyword evidence="5 9" id="KW-1133">Transmembrane helix</keyword>
<evidence type="ECO:0000256" key="4">
    <source>
        <dbReference type="ARBA" id="ARBA00022746"/>
    </source>
</evidence>
<keyword evidence="7" id="KW-0413">Isomerase</keyword>
<gene>
    <name evidence="10" type="ORF">Tbon_10810</name>
</gene>
<evidence type="ECO:0000256" key="7">
    <source>
        <dbReference type="ARBA" id="ARBA00023235"/>
    </source>
</evidence>
<evidence type="ECO:0000256" key="8">
    <source>
        <dbReference type="SAM" id="MobiDB-lite"/>
    </source>
</evidence>
<feature type="transmembrane region" description="Helical" evidence="9">
    <location>
        <begin position="247"/>
        <end position="265"/>
    </location>
</feature>
<name>A0ABX6C405_9CHLR</name>
<accession>A0ABX6C405</accession>
<feature type="transmembrane region" description="Helical" evidence="9">
    <location>
        <begin position="163"/>
        <end position="184"/>
    </location>
</feature>
<feature type="transmembrane region" description="Helical" evidence="9">
    <location>
        <begin position="380"/>
        <end position="399"/>
    </location>
</feature>
<keyword evidence="3 9" id="KW-0812">Transmembrane</keyword>
<dbReference type="Proteomes" id="UP000326331">
    <property type="component" value="Chromosome"/>
</dbReference>
<keyword evidence="6 9" id="KW-0472">Membrane</keyword>
<evidence type="ECO:0000256" key="2">
    <source>
        <dbReference type="ARBA" id="ARBA00004829"/>
    </source>
</evidence>
<evidence type="ECO:0000256" key="6">
    <source>
        <dbReference type="ARBA" id="ARBA00023136"/>
    </source>
</evidence>
<evidence type="ECO:0000256" key="5">
    <source>
        <dbReference type="ARBA" id="ARBA00022989"/>
    </source>
</evidence>
<feature type="region of interest" description="Disordered" evidence="8">
    <location>
        <begin position="114"/>
        <end position="150"/>
    </location>
</feature>
<keyword evidence="4" id="KW-0125">Carotenoid biosynthesis</keyword>